<dbReference type="RefSeq" id="WP_405287367.1">
    <property type="nucleotide sequence ID" value="NZ_JBBHLI010000010.1"/>
</dbReference>
<evidence type="ECO:0000313" key="2">
    <source>
        <dbReference type="Proteomes" id="UP001484239"/>
    </source>
</evidence>
<dbReference type="Gene3D" id="2.120.10.30">
    <property type="entry name" value="TolB, C-terminal domain"/>
    <property type="match status" value="1"/>
</dbReference>
<evidence type="ECO:0000313" key="1">
    <source>
        <dbReference type="EMBL" id="MEK9502344.1"/>
    </source>
</evidence>
<comment type="caution">
    <text evidence="1">The sequence shown here is derived from an EMBL/GenBank/DDBJ whole genome shotgun (WGS) entry which is preliminary data.</text>
</comment>
<sequence>MTIPLPWREMAPAVLIAWVASGCAEPQRAAIDVQESVVGDTTVVHTVSGQGWNGAAVLREELTIGALDGPPEVTFGEITRMAEDGAGGVYVFDGQAVQIRHYDARGDHLRDVGRSGEGPGEYQNLTLGMAVDPDGVLYLHDWGNDRIARFDREGVPLDAWPMGSRYLSTVPGRWVFADGVGRLLVAARVDDAMALVATADGEVSDTLFVPRLPGMPAQRGGPYRIDTYWSRTPEGCWVVGVSDAYSFDVRCPDGVRRVRRTVDPLPVHPEEAAEYRARFEWMEAQPLYQAPQGEWIPAAMPPFSGIEVGSDGRIWVRRNTEPVRVAAPELPDGQPVVSWAQPFLYDVFGADGVFLGEVRFPDDVQPHLFGSDYVWGVRTGSLGEQYVVRLALEVE</sequence>
<reference evidence="1 2" key="1">
    <citation type="submission" date="2024-02" db="EMBL/GenBank/DDBJ databases">
        <title>A novel Gemmatimonadota bacterium.</title>
        <authorList>
            <person name="Du Z.-J."/>
            <person name="Ye Y.-Q."/>
        </authorList>
    </citation>
    <scope>NUCLEOTIDE SEQUENCE [LARGE SCALE GENOMIC DNA]</scope>
    <source>
        <strain evidence="1 2">DH-20</strain>
    </source>
</reference>
<gene>
    <name evidence="1" type="ORF">WI372_15225</name>
</gene>
<dbReference type="InterPro" id="IPR011042">
    <property type="entry name" value="6-blade_b-propeller_TolB-like"/>
</dbReference>
<keyword evidence="2" id="KW-1185">Reference proteome</keyword>
<accession>A0ABU9ECB9</accession>
<dbReference type="Proteomes" id="UP001484239">
    <property type="component" value="Unassembled WGS sequence"/>
</dbReference>
<dbReference type="EMBL" id="JBBHLI010000010">
    <property type="protein sequence ID" value="MEK9502344.1"/>
    <property type="molecule type" value="Genomic_DNA"/>
</dbReference>
<evidence type="ECO:0008006" key="3">
    <source>
        <dbReference type="Google" id="ProtNLM"/>
    </source>
</evidence>
<dbReference type="SUPFAM" id="SSF63829">
    <property type="entry name" value="Calcium-dependent phosphotriesterase"/>
    <property type="match status" value="1"/>
</dbReference>
<name>A0ABU9ECB9_9BACT</name>
<protein>
    <recommendedName>
        <fullName evidence="3">6-bladed beta-propeller</fullName>
    </recommendedName>
</protein>
<proteinExistence type="predicted"/>
<organism evidence="1 2">
    <name type="scientific">Gaopeijia maritima</name>
    <dbReference type="NCBI Taxonomy" id="3119007"/>
    <lineage>
        <taxon>Bacteria</taxon>
        <taxon>Pseudomonadati</taxon>
        <taxon>Gemmatimonadota</taxon>
        <taxon>Longimicrobiia</taxon>
        <taxon>Gaopeijiales</taxon>
        <taxon>Gaopeijiaceae</taxon>
        <taxon>Gaopeijia</taxon>
    </lineage>
</organism>